<dbReference type="EMBL" id="QPJK01000005">
    <property type="protein sequence ID" value="RCW70468.1"/>
    <property type="molecule type" value="Genomic_DNA"/>
</dbReference>
<dbReference type="RefSeq" id="WP_114469399.1">
    <property type="nucleotide sequence ID" value="NZ_QPJK01000005.1"/>
</dbReference>
<dbReference type="Proteomes" id="UP000252884">
    <property type="component" value="Unassembled WGS sequence"/>
</dbReference>
<sequence length="123" mass="13028">MQTTPIANGAPGAKPDDAVRARIEDAALKFEGMFIQQMLKTMRQGSGALAGENGFLRQDPDDPLLGFADQLMADQLAGQRAFGIADMLLRQLYPSAPAAPLKPAAEAAALPLQMQTNPPEPTP</sequence>
<keyword evidence="1" id="KW-0966">Cell projection</keyword>
<keyword evidence="1" id="KW-0282">Flagellum</keyword>
<proteinExistence type="predicted"/>
<gene>
    <name evidence="1" type="ORF">DES41_105411</name>
</gene>
<dbReference type="OrthoDB" id="9800413at2"/>
<evidence type="ECO:0000313" key="2">
    <source>
        <dbReference type="Proteomes" id="UP000252884"/>
    </source>
</evidence>
<keyword evidence="2" id="KW-1185">Reference proteome</keyword>
<protein>
    <submittedName>
        <fullName evidence="1">Flagellar protein FlgJ</fullName>
    </submittedName>
</protein>
<organism evidence="1 2">
    <name type="scientific">Pseudorhodoferax soli</name>
    <dbReference type="NCBI Taxonomy" id="545864"/>
    <lineage>
        <taxon>Bacteria</taxon>
        <taxon>Pseudomonadati</taxon>
        <taxon>Pseudomonadota</taxon>
        <taxon>Betaproteobacteria</taxon>
        <taxon>Burkholderiales</taxon>
        <taxon>Comamonadaceae</taxon>
    </lineage>
</organism>
<comment type="caution">
    <text evidence="1">The sequence shown here is derived from an EMBL/GenBank/DDBJ whole genome shotgun (WGS) entry which is preliminary data.</text>
</comment>
<accession>A0A368XTU9</accession>
<reference evidence="1 2" key="1">
    <citation type="submission" date="2018-07" db="EMBL/GenBank/DDBJ databases">
        <title>Genomic Encyclopedia of Type Strains, Phase IV (KMG-IV): sequencing the most valuable type-strain genomes for metagenomic binning, comparative biology and taxonomic classification.</title>
        <authorList>
            <person name="Goeker M."/>
        </authorList>
    </citation>
    <scope>NUCLEOTIDE SEQUENCE [LARGE SCALE GENOMIC DNA]</scope>
    <source>
        <strain evidence="1 2">DSM 21634</strain>
    </source>
</reference>
<name>A0A368XTU9_9BURK</name>
<dbReference type="AlphaFoldDB" id="A0A368XTU9"/>
<evidence type="ECO:0000313" key="1">
    <source>
        <dbReference type="EMBL" id="RCW70468.1"/>
    </source>
</evidence>
<keyword evidence="1" id="KW-0969">Cilium</keyword>